<dbReference type="AlphaFoldDB" id="A0A328DNK7"/>
<comment type="caution">
    <text evidence="1">The sequence shown here is derived from an EMBL/GenBank/DDBJ whole genome shotgun (WGS) entry which is preliminary data.</text>
</comment>
<name>A0A328DNK7_9ASTE</name>
<organism evidence="1 2">
    <name type="scientific">Cuscuta australis</name>
    <dbReference type="NCBI Taxonomy" id="267555"/>
    <lineage>
        <taxon>Eukaryota</taxon>
        <taxon>Viridiplantae</taxon>
        <taxon>Streptophyta</taxon>
        <taxon>Embryophyta</taxon>
        <taxon>Tracheophyta</taxon>
        <taxon>Spermatophyta</taxon>
        <taxon>Magnoliopsida</taxon>
        <taxon>eudicotyledons</taxon>
        <taxon>Gunneridae</taxon>
        <taxon>Pentapetalae</taxon>
        <taxon>asterids</taxon>
        <taxon>lamiids</taxon>
        <taxon>Solanales</taxon>
        <taxon>Convolvulaceae</taxon>
        <taxon>Cuscuteae</taxon>
        <taxon>Cuscuta</taxon>
        <taxon>Cuscuta subgen. Grammica</taxon>
        <taxon>Cuscuta sect. Cleistogrammica</taxon>
    </lineage>
</organism>
<reference evidence="1 2" key="1">
    <citation type="submission" date="2018-06" db="EMBL/GenBank/DDBJ databases">
        <title>The Genome of Cuscuta australis (Dodder) Provides Insight into the Evolution of Plant Parasitism.</title>
        <authorList>
            <person name="Liu H."/>
        </authorList>
    </citation>
    <scope>NUCLEOTIDE SEQUENCE [LARGE SCALE GENOMIC DNA]</scope>
    <source>
        <strain evidence="2">cv. Yunnan</strain>
        <tissue evidence="1">Vines</tissue>
    </source>
</reference>
<evidence type="ECO:0000313" key="2">
    <source>
        <dbReference type="Proteomes" id="UP000249390"/>
    </source>
</evidence>
<gene>
    <name evidence="1" type="ORF">DM860_013232</name>
</gene>
<protein>
    <submittedName>
        <fullName evidence="1">Uncharacterized protein</fullName>
    </submittedName>
</protein>
<keyword evidence="2" id="KW-1185">Reference proteome</keyword>
<sequence length="287" mass="32165">MRMGLPLAYHHHHHHVFSRGQQFHLWTLLPIILWPCLVYMAEGARTAPAPAPPTERVVVNSSELHAVRKVLCSMQVFPATCGNTKLEGKMTAADVSSPLAFAKRNLELAASELSALRSSSPLTSGFRLRPDHAHQINLLKSLRASPRLATAPRPDEFPDEPRYDEIESNWGECRVIFEEVRIVLEGALENLGGGGEEIGEEERVGMVRSLARGRWHMDLCYVGLKTEGSGWVESFSPIIHDHLWDYSAYSGYALFVLSNPKEMETRMMKMIQDGDAQRRPCFLSSSS</sequence>
<dbReference type="Proteomes" id="UP000249390">
    <property type="component" value="Unassembled WGS sequence"/>
</dbReference>
<proteinExistence type="predicted"/>
<accession>A0A328DNK7</accession>
<evidence type="ECO:0000313" key="1">
    <source>
        <dbReference type="EMBL" id="RAL47267.1"/>
    </source>
</evidence>
<dbReference type="EMBL" id="NQVE01000115">
    <property type="protein sequence ID" value="RAL47267.1"/>
    <property type="molecule type" value="Genomic_DNA"/>
</dbReference>